<dbReference type="STRING" id="720554.Clocl_0581"/>
<dbReference type="GO" id="GO:0005975">
    <property type="term" value="P:carbohydrate metabolic process"/>
    <property type="evidence" value="ECO:0007669"/>
    <property type="project" value="InterPro"/>
</dbReference>
<keyword evidence="5" id="KW-1185">Reference proteome</keyword>
<dbReference type="Proteomes" id="UP000005435">
    <property type="component" value="Chromosome"/>
</dbReference>
<dbReference type="GO" id="GO:0008610">
    <property type="term" value="P:lipid biosynthetic process"/>
    <property type="evidence" value="ECO:0007669"/>
    <property type="project" value="UniProtKB-ARBA"/>
</dbReference>
<dbReference type="SUPFAM" id="SSF53756">
    <property type="entry name" value="UDP-Glycosyltransferase/glycogen phosphorylase"/>
    <property type="match status" value="1"/>
</dbReference>
<protein>
    <submittedName>
        <fullName evidence="4">Non-ribosomal peptide synthase</fullName>
    </submittedName>
</protein>
<dbReference type="Gene3D" id="3.30.559.10">
    <property type="entry name" value="Chloramphenicol acetyltransferase-like domain"/>
    <property type="match status" value="1"/>
</dbReference>
<dbReference type="Pfam" id="PF00668">
    <property type="entry name" value="Condensation"/>
    <property type="match status" value="1"/>
</dbReference>
<dbReference type="Pfam" id="PF03033">
    <property type="entry name" value="Glyco_transf_28"/>
    <property type="match status" value="1"/>
</dbReference>
<gene>
    <name evidence="4" type="ordered locus">Clocl_0581</name>
</gene>
<reference evidence="5" key="1">
    <citation type="submission" date="2011-12" db="EMBL/GenBank/DDBJ databases">
        <title>Complete sequence of Clostridium clariflavum DSM 19732.</title>
        <authorList>
            <consortium name="US DOE Joint Genome Institute"/>
            <person name="Lucas S."/>
            <person name="Han J."/>
            <person name="Lapidus A."/>
            <person name="Cheng J.-F."/>
            <person name="Goodwin L."/>
            <person name="Pitluck S."/>
            <person name="Peters L."/>
            <person name="Teshima H."/>
            <person name="Detter J.C."/>
            <person name="Han C."/>
            <person name="Tapia R."/>
            <person name="Land M."/>
            <person name="Hauser L."/>
            <person name="Kyrpides N."/>
            <person name="Ivanova N."/>
            <person name="Pagani I."/>
            <person name="Kitzmiller T."/>
            <person name="Lynd L."/>
            <person name="Izquierdo J."/>
            <person name="Woyke T."/>
        </authorList>
    </citation>
    <scope>NUCLEOTIDE SEQUENCE [LARGE SCALE GENOMIC DNA]</scope>
    <source>
        <strain evidence="5">DSM 19732 / NBRC 101661 / EBR45</strain>
    </source>
</reference>
<sequence>MGCIIFETCGTDGDVLPFIRIGRKLLNYGHRVAIVTHSYYESIAKESKLDFISVDTPAEYAQFINDNASTSQNPQGHIFFLKRHVLSRVLRTYDKIKNYYVPGQTVIFSKSPGFISTIVSEKLDIPRVMCFFAPSFIMSKEFVITFYNLLKDDIISIRKELGLHSEYSWEKWWKSAERNIGLWPDWFEAEKSDSINSDSIYIERVGFVVDSSEFCDIPDDVKSLINDKEKPILINSSSSSLFINSDFFESSIKACEVLGQKAIIVGRHKEFMPANLPKGIYYFSHLPFGYLMTEAKAIIHHGGIGTSAQALASGLPQLVLAGGVDRPDNAMCLKRLGVGEYLLPPQWNYKCVMESLQRIITSKTVKEACLSVAEKMKKDNPIASICNIIDSILNSKERKMNKDKLYYEGNEFATLKKCDYDENNFHEKNDNENDIDKLIKNYSKEKLELALLLLTKSSPTTLGKESLIVKQPRKEGINIFPLTYYQERFWFLNKIEPNSLALNTFSAYMIYGNLNVEALEKTFNEIINRHENLRTTFGEIDGKPVQFVLPTIEFRLPVIDIQGDDRNNQNLEVERILSTKSYEPFDLSKGPLIRVLLIKLSEDEHIIWWGMHHIINDGWGSTVLIREIKELYSWFAYNKKHNLSELNVQCPDFAVWQRTYSNKGEKKDRMIKYWKKQLEGCNFKLSLPSDYTRPLVRTYNGSEELFYLPKSIRTKLKTLSNEVGVSLFMTLLSAFKLLVYINTNEHDIVIGSPVSGRNSEVLENLICDLTNMLVLRTVIDENDRIYDVMHKVKETALGAFQNQELPFQEIYSVLHYEIEPGYSPLFQMMFVFHEIFPQEKEQFLEGLNTRYLNIKKKVSQFDISLNMFDDNEEGLYGKFEYNTDLFSRETILKFVNQFKELLEVLIENPDLKISELCVKINDNYHQKLIKGEKEENVLDIEKDIVDADSDNGAGYQIYKIL</sequence>
<evidence type="ECO:0000259" key="1">
    <source>
        <dbReference type="Pfam" id="PF00668"/>
    </source>
</evidence>
<dbReference type="EMBL" id="CP003065">
    <property type="protein sequence ID" value="AEV67292.1"/>
    <property type="molecule type" value="Genomic_DNA"/>
</dbReference>
<dbReference type="HOGENOM" id="CLU_307499_0_0_9"/>
<feature type="domain" description="Glycosyltransferase family 28 N-terminal" evidence="2">
    <location>
        <begin position="4"/>
        <end position="136"/>
    </location>
</feature>
<name>G8LTU6_ACECE</name>
<evidence type="ECO:0000259" key="2">
    <source>
        <dbReference type="Pfam" id="PF03033"/>
    </source>
</evidence>
<dbReference type="InterPro" id="IPR004276">
    <property type="entry name" value="GlycoTrans_28_N"/>
</dbReference>
<dbReference type="PANTHER" id="PTHR45398:SF1">
    <property type="entry name" value="ENZYME, PUTATIVE (JCVI)-RELATED"/>
    <property type="match status" value="1"/>
</dbReference>
<proteinExistence type="predicted"/>
<dbReference type="InterPro" id="IPR023213">
    <property type="entry name" value="CAT-like_dom_sf"/>
</dbReference>
<dbReference type="RefSeq" id="WP_014253923.1">
    <property type="nucleotide sequence ID" value="NC_016627.1"/>
</dbReference>
<accession>G8LTU6</accession>
<dbReference type="InterPro" id="IPR001242">
    <property type="entry name" value="Condensation_dom"/>
</dbReference>
<dbReference type="GO" id="GO:1901137">
    <property type="term" value="P:carbohydrate derivative biosynthetic process"/>
    <property type="evidence" value="ECO:0007669"/>
    <property type="project" value="UniProtKB-ARBA"/>
</dbReference>
<dbReference type="eggNOG" id="COG1020">
    <property type="taxonomic scope" value="Bacteria"/>
</dbReference>
<dbReference type="Pfam" id="PF06722">
    <property type="entry name" value="EryCIII-like_C"/>
    <property type="match status" value="1"/>
</dbReference>
<dbReference type="OrthoDB" id="9805366at2"/>
<dbReference type="CDD" id="cd19531">
    <property type="entry name" value="LCL_NRPS-like"/>
    <property type="match status" value="1"/>
</dbReference>
<dbReference type="GO" id="GO:0016758">
    <property type="term" value="F:hexosyltransferase activity"/>
    <property type="evidence" value="ECO:0007669"/>
    <property type="project" value="InterPro"/>
</dbReference>
<dbReference type="Gene3D" id="3.40.50.2000">
    <property type="entry name" value="Glycogen Phosphorylase B"/>
    <property type="match status" value="2"/>
</dbReference>
<reference evidence="4 5" key="2">
    <citation type="journal article" date="2012" name="Stand. Genomic Sci.">
        <title>Complete Genome Sequence of Clostridium clariflavum DSM 19732.</title>
        <authorList>
            <person name="Izquierdo J.A."/>
            <person name="Goodwin L."/>
            <person name="Davenport K.W."/>
            <person name="Teshima H."/>
            <person name="Bruce D."/>
            <person name="Detter C."/>
            <person name="Tapia R."/>
            <person name="Han S."/>
            <person name="Land M."/>
            <person name="Hauser L."/>
            <person name="Jeffries C.D."/>
            <person name="Han J."/>
            <person name="Pitluck S."/>
            <person name="Nolan M."/>
            <person name="Chen A."/>
            <person name="Huntemann M."/>
            <person name="Mavromatis K."/>
            <person name="Mikhailova N."/>
            <person name="Liolios K."/>
            <person name="Woyke T."/>
            <person name="Lynd L.R."/>
        </authorList>
    </citation>
    <scope>NUCLEOTIDE SEQUENCE [LARGE SCALE GENOMIC DNA]</scope>
    <source>
        <strain evidence="5">DSM 19732 / NBRC 101661 / EBR45</strain>
    </source>
</reference>
<dbReference type="AlphaFoldDB" id="G8LTU6"/>
<evidence type="ECO:0000259" key="3">
    <source>
        <dbReference type="Pfam" id="PF06722"/>
    </source>
</evidence>
<feature type="domain" description="Erythromycin biosynthesis protein CIII-like C-terminal" evidence="3">
    <location>
        <begin position="273"/>
        <end position="379"/>
    </location>
</feature>
<dbReference type="KEGG" id="ccl:Clocl_0581"/>
<dbReference type="Gene3D" id="3.30.559.30">
    <property type="entry name" value="Nonribosomal peptide synthetase, condensation domain"/>
    <property type="match status" value="1"/>
</dbReference>
<dbReference type="PANTHER" id="PTHR45398">
    <property type="match status" value="1"/>
</dbReference>
<evidence type="ECO:0000313" key="4">
    <source>
        <dbReference type="EMBL" id="AEV67292.1"/>
    </source>
</evidence>
<feature type="domain" description="Condensation" evidence="1">
    <location>
        <begin position="479"/>
        <end position="916"/>
    </location>
</feature>
<dbReference type="SUPFAM" id="SSF52777">
    <property type="entry name" value="CoA-dependent acyltransferases"/>
    <property type="match status" value="2"/>
</dbReference>
<organism evidence="4 5">
    <name type="scientific">Acetivibrio clariflavus (strain DSM 19732 / NBRC 101661 / EBR45)</name>
    <name type="common">Clostridium clariflavum</name>
    <dbReference type="NCBI Taxonomy" id="720554"/>
    <lineage>
        <taxon>Bacteria</taxon>
        <taxon>Bacillati</taxon>
        <taxon>Bacillota</taxon>
        <taxon>Clostridia</taxon>
        <taxon>Eubacteriales</taxon>
        <taxon>Oscillospiraceae</taxon>
        <taxon>Acetivibrio</taxon>
    </lineage>
</organism>
<evidence type="ECO:0000313" key="5">
    <source>
        <dbReference type="Proteomes" id="UP000005435"/>
    </source>
</evidence>
<dbReference type="InterPro" id="IPR010610">
    <property type="entry name" value="EryCIII-like_C"/>
</dbReference>